<dbReference type="Pfam" id="PF02283">
    <property type="entry name" value="CobU"/>
    <property type="match status" value="1"/>
</dbReference>
<dbReference type="PANTHER" id="PTHR34848:SF1">
    <property type="entry name" value="BIFUNCTIONAL ADENOSYLCOBALAMIN BIOSYNTHESIS PROTEIN COBU"/>
    <property type="match status" value="1"/>
</dbReference>
<keyword evidence="11" id="KW-0808">Transferase</keyword>
<dbReference type="RefSeq" id="WP_048571732.1">
    <property type="nucleotide sequence ID" value="NZ_JBIBSX010000001.1"/>
</dbReference>
<dbReference type="SUPFAM" id="SSF56281">
    <property type="entry name" value="Metallo-hydrolase/oxidoreductase"/>
    <property type="match status" value="1"/>
</dbReference>
<comment type="caution">
    <text evidence="18">The sequence shown here is derived from an EMBL/GenBank/DDBJ whole genome shotgun (WGS) entry which is preliminary data.</text>
</comment>
<dbReference type="InterPro" id="IPR036866">
    <property type="entry name" value="RibonucZ/Hydroxyglut_hydro"/>
</dbReference>
<dbReference type="SUPFAM" id="SSF52540">
    <property type="entry name" value="P-loop containing nucleoside triphosphate hydrolases"/>
    <property type="match status" value="1"/>
</dbReference>
<reference evidence="18 19" key="1">
    <citation type="submission" date="2015-06" db="EMBL/GenBank/DDBJ databases">
        <title>Draft genome sequence of Streptomyces leeuwenhoekii C58, which produces the novel lasso peptide, chaxapeptin.</title>
        <authorList>
            <person name="Yi Y."/>
            <person name="Hai D."/>
            <person name="Jaspars M."/>
            <person name="Sheng H."/>
            <person name="Rateb M.E."/>
            <person name="Bull A."/>
            <person name="Goodfellow M."/>
            <person name="Asenjo J.A."/>
            <person name="Ebel R."/>
        </authorList>
    </citation>
    <scope>NUCLEOTIDE SEQUENCE [LARGE SCALE GENOMIC DNA]</scope>
    <source>
        <strain evidence="18 19">C58</strain>
    </source>
</reference>
<evidence type="ECO:0000256" key="11">
    <source>
        <dbReference type="ARBA" id="ARBA00022679"/>
    </source>
</evidence>
<evidence type="ECO:0000256" key="6">
    <source>
        <dbReference type="ARBA" id="ARBA00005159"/>
    </source>
</evidence>
<dbReference type="Gene3D" id="3.40.50.300">
    <property type="entry name" value="P-loop containing nucleotide triphosphate hydrolases"/>
    <property type="match status" value="1"/>
</dbReference>
<dbReference type="PANTHER" id="PTHR34848">
    <property type="match status" value="1"/>
</dbReference>
<evidence type="ECO:0000256" key="5">
    <source>
        <dbReference type="ARBA" id="ARBA00004692"/>
    </source>
</evidence>
<comment type="catalytic activity">
    <reaction evidence="3">
        <text>adenosylcob(III)inamide + GTP = adenosylcob(III)inamide phosphate + GDP + H(+)</text>
        <dbReference type="Rhea" id="RHEA:15765"/>
        <dbReference type="ChEBI" id="CHEBI:2480"/>
        <dbReference type="ChEBI" id="CHEBI:15378"/>
        <dbReference type="ChEBI" id="CHEBI:37565"/>
        <dbReference type="ChEBI" id="CHEBI:58189"/>
        <dbReference type="ChEBI" id="CHEBI:58502"/>
        <dbReference type="EC" id="2.7.1.156"/>
    </reaction>
</comment>
<evidence type="ECO:0000256" key="2">
    <source>
        <dbReference type="ARBA" id="ARBA00000711"/>
    </source>
</evidence>
<evidence type="ECO:0000256" key="8">
    <source>
        <dbReference type="ARBA" id="ARBA00012016"/>
    </source>
</evidence>
<dbReference type="InterPro" id="IPR003203">
    <property type="entry name" value="CobU/CobP"/>
</dbReference>
<evidence type="ECO:0000256" key="3">
    <source>
        <dbReference type="ARBA" id="ARBA00001522"/>
    </source>
</evidence>
<keyword evidence="13 18" id="KW-0418">Kinase</keyword>
<evidence type="ECO:0000256" key="7">
    <source>
        <dbReference type="ARBA" id="ARBA00007490"/>
    </source>
</evidence>
<protein>
    <recommendedName>
        <fullName evidence="16">Adenosylcobinamide kinase</fullName>
        <ecNumber evidence="8">2.7.1.156</ecNumber>
        <ecNumber evidence="9">2.7.7.62</ecNumber>
    </recommendedName>
    <alternativeName>
        <fullName evidence="17">Adenosylcobinamide-phosphate guanylyltransferase</fullName>
    </alternativeName>
</protein>
<dbReference type="EC" id="2.7.7.62" evidence="9"/>
<keyword evidence="15" id="KW-0342">GTP-binding</keyword>
<keyword evidence="12" id="KW-0547">Nucleotide-binding</keyword>
<dbReference type="EC" id="2.7.1.156" evidence="8"/>
<comment type="catalytic activity">
    <reaction evidence="1">
        <text>adenosylcob(III)inamide + ATP = adenosylcob(III)inamide phosphate + ADP + H(+)</text>
        <dbReference type="Rhea" id="RHEA:15769"/>
        <dbReference type="ChEBI" id="CHEBI:2480"/>
        <dbReference type="ChEBI" id="CHEBI:15378"/>
        <dbReference type="ChEBI" id="CHEBI:30616"/>
        <dbReference type="ChEBI" id="CHEBI:58502"/>
        <dbReference type="ChEBI" id="CHEBI:456216"/>
        <dbReference type="EC" id="2.7.1.156"/>
    </reaction>
</comment>
<proteinExistence type="inferred from homology"/>
<evidence type="ECO:0000256" key="15">
    <source>
        <dbReference type="ARBA" id="ARBA00023134"/>
    </source>
</evidence>
<evidence type="ECO:0000313" key="18">
    <source>
        <dbReference type="EMBL" id="KMS81773.1"/>
    </source>
</evidence>
<evidence type="ECO:0000256" key="13">
    <source>
        <dbReference type="ARBA" id="ARBA00022777"/>
    </source>
</evidence>
<keyword evidence="14" id="KW-0067">ATP-binding</keyword>
<comment type="pathway">
    <text evidence="6">Cofactor biosynthesis; adenosylcobalamin biosynthesis; adenosylcobalamin from cob(II)yrinate a,c-diamide: step 5/7.</text>
</comment>
<evidence type="ECO:0000313" key="19">
    <source>
        <dbReference type="Proteomes" id="UP000037274"/>
    </source>
</evidence>
<dbReference type="EMBL" id="LFEH01000002">
    <property type="protein sequence ID" value="KMS81773.1"/>
    <property type="molecule type" value="Genomic_DNA"/>
</dbReference>
<keyword evidence="19" id="KW-1185">Reference proteome</keyword>
<dbReference type="Gene3D" id="3.60.15.10">
    <property type="entry name" value="Ribonuclease Z/Hydroxyacylglutathione hydrolase-like"/>
    <property type="match status" value="1"/>
</dbReference>
<evidence type="ECO:0000256" key="17">
    <source>
        <dbReference type="ARBA" id="ARBA00030571"/>
    </source>
</evidence>
<comment type="function">
    <text evidence="4">Catalyzes ATP-dependent phosphorylation of adenosylcobinamide and addition of GMP to adenosylcobinamide phosphate.</text>
</comment>
<accession>A0ABR5I5A4</accession>
<name>A0ABR5I5A4_STRLW</name>
<comment type="catalytic activity">
    <reaction evidence="2">
        <text>adenosylcob(III)inamide phosphate + GTP + H(+) = adenosylcob(III)inamide-GDP + diphosphate</text>
        <dbReference type="Rhea" id="RHEA:22712"/>
        <dbReference type="ChEBI" id="CHEBI:15378"/>
        <dbReference type="ChEBI" id="CHEBI:33019"/>
        <dbReference type="ChEBI" id="CHEBI:37565"/>
        <dbReference type="ChEBI" id="CHEBI:58502"/>
        <dbReference type="ChEBI" id="CHEBI:60487"/>
        <dbReference type="EC" id="2.7.7.62"/>
    </reaction>
</comment>
<dbReference type="CDD" id="cd00544">
    <property type="entry name" value="CobU"/>
    <property type="match status" value="1"/>
</dbReference>
<comment type="similarity">
    <text evidence="7">Belongs to the CobU/CobP family.</text>
</comment>
<evidence type="ECO:0000256" key="10">
    <source>
        <dbReference type="ARBA" id="ARBA00022573"/>
    </source>
</evidence>
<dbReference type="Proteomes" id="UP000037274">
    <property type="component" value="Unassembled WGS sequence"/>
</dbReference>
<comment type="pathway">
    <text evidence="5">Cofactor biosynthesis; adenosylcobalamin biosynthesis; adenosylcobalamin from cob(II)yrinate a,c-diamide: step 6/7.</text>
</comment>
<keyword evidence="10" id="KW-0169">Cobalamin biosynthesis</keyword>
<dbReference type="InterPro" id="IPR027417">
    <property type="entry name" value="P-loop_NTPase"/>
</dbReference>
<evidence type="ECO:0000256" key="16">
    <source>
        <dbReference type="ARBA" id="ARBA00029570"/>
    </source>
</evidence>
<organism evidence="18 19">
    <name type="scientific">Streptomyces leeuwenhoekii</name>
    <dbReference type="NCBI Taxonomy" id="1437453"/>
    <lineage>
        <taxon>Bacteria</taxon>
        <taxon>Bacillati</taxon>
        <taxon>Actinomycetota</taxon>
        <taxon>Actinomycetes</taxon>
        <taxon>Kitasatosporales</taxon>
        <taxon>Streptomycetaceae</taxon>
        <taxon>Streptomyces</taxon>
    </lineage>
</organism>
<evidence type="ECO:0000256" key="12">
    <source>
        <dbReference type="ARBA" id="ARBA00022741"/>
    </source>
</evidence>
<evidence type="ECO:0000256" key="14">
    <source>
        <dbReference type="ARBA" id="ARBA00022840"/>
    </source>
</evidence>
<evidence type="ECO:0000256" key="1">
    <source>
        <dbReference type="ARBA" id="ARBA00000312"/>
    </source>
</evidence>
<evidence type="ECO:0000256" key="4">
    <source>
        <dbReference type="ARBA" id="ARBA00003889"/>
    </source>
</evidence>
<sequence length="399" mass="41279">MDVTLLGTGAPAGLPRPDCPCAACAAALGEDARAATALLVDGALLLDLTPGAAFAAARAGRSLSGVAQVLLSHPHNGPAVEVPAGLPQPGRVPDGRELALLTGHRVRAVALDAPGTGYAVTGPDGQRLLFLPPGGAPAGLEEPAESYDMVLADVVGRPDALAKLRAVGSVGPTTDVVAVHLDHDVPPGPELRRRLAAAGARAVPDGATLVVGAYEEVPDVPRRTLVLGGARSGKSVEAERRLEAFPEVLYVATGGTRGGDTEWAARVTAHRERRPGSWRTAETCDLVPLLRGDGPPLLIDCLSLWLTDAMDSVGAWDDAEWADGGERALRERVAELTRAVRATRRTVVAVSNEVGSGIVPATASGRRYRDELGRLNAAFADECEHVLLVVAGQALPLRG</sequence>
<dbReference type="GO" id="GO:0016301">
    <property type="term" value="F:kinase activity"/>
    <property type="evidence" value="ECO:0007669"/>
    <property type="project" value="UniProtKB-KW"/>
</dbReference>
<gene>
    <name evidence="18" type="ORF">ACH49_01170</name>
</gene>
<evidence type="ECO:0000256" key="9">
    <source>
        <dbReference type="ARBA" id="ARBA00012523"/>
    </source>
</evidence>